<dbReference type="EnsemblPlants" id="MELO3C032488.2.1">
    <property type="protein sequence ID" value="MELO3C032488.2.1"/>
    <property type="gene ID" value="MELO3C032488.2"/>
</dbReference>
<evidence type="ECO:0000313" key="2">
    <source>
        <dbReference type="EnsemblPlants" id="MELO3C032488.2.1"/>
    </source>
</evidence>
<evidence type="ECO:0000256" key="1">
    <source>
        <dbReference type="SAM" id="MobiDB-lite"/>
    </source>
</evidence>
<feature type="compositionally biased region" description="Basic and acidic residues" evidence="1">
    <location>
        <begin position="119"/>
        <end position="135"/>
    </location>
</feature>
<name>A0A9I9EE08_CUCME</name>
<dbReference type="Gramene" id="MELO3C032488.2.1">
    <property type="protein sequence ID" value="MELO3C032488.2.1"/>
    <property type="gene ID" value="MELO3C032488.2"/>
</dbReference>
<feature type="region of interest" description="Disordered" evidence="1">
    <location>
        <begin position="113"/>
        <end position="143"/>
    </location>
</feature>
<accession>A0A9I9EE08</accession>
<organism evidence="2">
    <name type="scientific">Cucumis melo</name>
    <name type="common">Muskmelon</name>
    <dbReference type="NCBI Taxonomy" id="3656"/>
    <lineage>
        <taxon>Eukaryota</taxon>
        <taxon>Viridiplantae</taxon>
        <taxon>Streptophyta</taxon>
        <taxon>Embryophyta</taxon>
        <taxon>Tracheophyta</taxon>
        <taxon>Spermatophyta</taxon>
        <taxon>Magnoliopsida</taxon>
        <taxon>eudicotyledons</taxon>
        <taxon>Gunneridae</taxon>
        <taxon>Pentapetalae</taxon>
        <taxon>rosids</taxon>
        <taxon>fabids</taxon>
        <taxon>Cucurbitales</taxon>
        <taxon>Cucurbitaceae</taxon>
        <taxon>Benincaseae</taxon>
        <taxon>Cucumis</taxon>
    </lineage>
</organism>
<dbReference type="AlphaFoldDB" id="A0A9I9EE08"/>
<sequence>MDASIWGRGSLSLRGSDHSSPSTIVLLGKACLFDPLSIFHLFPGWNNPRRAKECSGTYMIELVVSHLPWDSYRFGRTKVQVIGPEARSETTVQEYINEITRLKTIGFEKARLRRRREGRSHSTERKDSCPRKPEIQSESVSNL</sequence>
<proteinExistence type="predicted"/>
<reference evidence="2" key="1">
    <citation type="submission" date="2023-03" db="UniProtKB">
        <authorList>
            <consortium name="EnsemblPlants"/>
        </authorList>
    </citation>
    <scope>IDENTIFICATION</scope>
</reference>
<protein>
    <submittedName>
        <fullName evidence="2">Uncharacterized protein</fullName>
    </submittedName>
</protein>